<feature type="compositionally biased region" description="Low complexity" evidence="11">
    <location>
        <begin position="108"/>
        <end position="134"/>
    </location>
</feature>
<evidence type="ECO:0000256" key="12">
    <source>
        <dbReference type="SAM" id="SignalP"/>
    </source>
</evidence>
<evidence type="ECO:0000259" key="13">
    <source>
        <dbReference type="PROSITE" id="PS50215"/>
    </source>
</evidence>
<dbReference type="GO" id="GO:0006508">
    <property type="term" value="P:proteolysis"/>
    <property type="evidence" value="ECO:0007669"/>
    <property type="project" value="UniProtKB-KW"/>
</dbReference>
<evidence type="ECO:0000256" key="5">
    <source>
        <dbReference type="ARBA" id="ARBA00022729"/>
    </source>
</evidence>
<evidence type="ECO:0000313" key="14">
    <source>
        <dbReference type="EMBL" id="CRK27812.1"/>
    </source>
</evidence>
<name>A0A0G4M0L9_VERLO</name>
<comment type="function">
    <text evidence="1">Secreted metalloproteinase that allows assimilation of proteinaceous substrates.</text>
</comment>
<evidence type="ECO:0000313" key="16">
    <source>
        <dbReference type="Proteomes" id="UP000044602"/>
    </source>
</evidence>
<comment type="similarity">
    <text evidence="2">Belongs to the peptidase M43B family.</text>
</comment>
<evidence type="ECO:0000313" key="15">
    <source>
        <dbReference type="EMBL" id="CRK41836.1"/>
    </source>
</evidence>
<keyword evidence="4 10" id="KW-0479">Metal-binding</keyword>
<dbReference type="PANTHER" id="PTHR47466">
    <property type="match status" value="1"/>
</dbReference>
<keyword evidence="7 10" id="KW-0862">Zinc</keyword>
<gene>
    <name evidence="14" type="ORF">BN1708_004475</name>
    <name evidence="15" type="ORF">BN1723_005227</name>
</gene>
<evidence type="ECO:0000256" key="2">
    <source>
        <dbReference type="ARBA" id="ARBA00008721"/>
    </source>
</evidence>
<feature type="active site" evidence="10">
    <location>
        <position position="401"/>
    </location>
</feature>
<evidence type="ECO:0000256" key="7">
    <source>
        <dbReference type="ARBA" id="ARBA00022833"/>
    </source>
</evidence>
<dbReference type="AlphaFoldDB" id="A0A0G4M0L9"/>
<dbReference type="SUPFAM" id="SSF55486">
    <property type="entry name" value="Metalloproteases ('zincins'), catalytic domain"/>
    <property type="match status" value="1"/>
</dbReference>
<feature type="signal peptide" evidence="12">
    <location>
        <begin position="1"/>
        <end position="22"/>
    </location>
</feature>
<dbReference type="GO" id="GO:0046872">
    <property type="term" value="F:metal ion binding"/>
    <property type="evidence" value="ECO:0007669"/>
    <property type="project" value="UniProtKB-KW"/>
</dbReference>
<keyword evidence="16" id="KW-1185">Reference proteome</keyword>
<comment type="caution">
    <text evidence="10">Lacks conserved residue(s) required for the propagation of feature annotation.</text>
</comment>
<feature type="region of interest" description="Disordered" evidence="11">
    <location>
        <begin position="145"/>
        <end position="164"/>
    </location>
</feature>
<dbReference type="PROSITE" id="PS50215">
    <property type="entry name" value="ADAM_MEPRO"/>
    <property type="match status" value="1"/>
</dbReference>
<evidence type="ECO:0000256" key="10">
    <source>
        <dbReference type="PROSITE-ProRule" id="PRU00276"/>
    </source>
</evidence>
<evidence type="ECO:0000313" key="17">
    <source>
        <dbReference type="Proteomes" id="UP000045706"/>
    </source>
</evidence>
<dbReference type="EMBL" id="CVQI01032606">
    <property type="protein sequence ID" value="CRK41836.1"/>
    <property type="molecule type" value="Genomic_DNA"/>
</dbReference>
<keyword evidence="6" id="KW-0378">Hydrolase</keyword>
<dbReference type="PANTHER" id="PTHR47466:SF1">
    <property type="entry name" value="METALLOPROTEASE MEP1 (AFU_ORTHOLOGUE AFUA_1G07730)-RELATED"/>
    <property type="match status" value="1"/>
</dbReference>
<feature type="binding site" evidence="10">
    <location>
        <position position="400"/>
    </location>
    <ligand>
        <name>Zn(2+)</name>
        <dbReference type="ChEBI" id="CHEBI:29105"/>
        <note>catalytic</note>
    </ligand>
</feature>
<evidence type="ECO:0000256" key="4">
    <source>
        <dbReference type="ARBA" id="ARBA00022723"/>
    </source>
</evidence>
<feature type="compositionally biased region" description="Low complexity" evidence="11">
    <location>
        <begin position="35"/>
        <end position="79"/>
    </location>
</feature>
<evidence type="ECO:0000256" key="11">
    <source>
        <dbReference type="SAM" id="MobiDB-lite"/>
    </source>
</evidence>
<dbReference type="GO" id="GO:0004222">
    <property type="term" value="F:metalloendopeptidase activity"/>
    <property type="evidence" value="ECO:0007669"/>
    <property type="project" value="InterPro"/>
</dbReference>
<feature type="region of interest" description="Disordered" evidence="11">
    <location>
        <begin position="103"/>
        <end position="138"/>
    </location>
</feature>
<feature type="domain" description="Peptidase M12B" evidence="13">
    <location>
        <begin position="256"/>
        <end position="467"/>
    </location>
</feature>
<organism evidence="14 16">
    <name type="scientific">Verticillium longisporum</name>
    <name type="common">Verticillium dahliae var. longisporum</name>
    <dbReference type="NCBI Taxonomy" id="100787"/>
    <lineage>
        <taxon>Eukaryota</taxon>
        <taxon>Fungi</taxon>
        <taxon>Dikarya</taxon>
        <taxon>Ascomycota</taxon>
        <taxon>Pezizomycotina</taxon>
        <taxon>Sordariomycetes</taxon>
        <taxon>Hypocreomycetidae</taxon>
        <taxon>Glomerellales</taxon>
        <taxon>Plectosphaerellaceae</taxon>
        <taxon>Verticillium</taxon>
    </lineage>
</organism>
<feature type="binding site" evidence="10">
    <location>
        <position position="404"/>
    </location>
    <ligand>
        <name>Zn(2+)</name>
        <dbReference type="ChEBI" id="CHEBI:29105"/>
        <note>catalytic</note>
    </ligand>
</feature>
<feature type="binding site" evidence="10">
    <location>
        <position position="410"/>
    </location>
    <ligand>
        <name>Zn(2+)</name>
        <dbReference type="ChEBI" id="CHEBI:29105"/>
        <note>catalytic</note>
    </ligand>
</feature>
<keyword evidence="3" id="KW-0645">Protease</keyword>
<dbReference type="InterPro" id="IPR024079">
    <property type="entry name" value="MetalloPept_cat_dom_sf"/>
</dbReference>
<feature type="chain" id="PRO_5007405086" description="Peptidase M12B domain-containing protein" evidence="12">
    <location>
        <begin position="23"/>
        <end position="566"/>
    </location>
</feature>
<feature type="region of interest" description="Disordered" evidence="11">
    <location>
        <begin position="27"/>
        <end position="79"/>
    </location>
</feature>
<dbReference type="Gene3D" id="3.40.390.10">
    <property type="entry name" value="Collagenase (Catalytic Domain)"/>
    <property type="match status" value="1"/>
</dbReference>
<accession>A0A0G4M0L9</accession>
<evidence type="ECO:0000256" key="1">
    <source>
        <dbReference type="ARBA" id="ARBA00003174"/>
    </source>
</evidence>
<dbReference type="InterPro" id="IPR001590">
    <property type="entry name" value="Peptidase_M12B"/>
</dbReference>
<protein>
    <recommendedName>
        <fullName evidence="13">Peptidase M12B domain-containing protein</fullName>
    </recommendedName>
</protein>
<evidence type="ECO:0000256" key="3">
    <source>
        <dbReference type="ARBA" id="ARBA00022670"/>
    </source>
</evidence>
<evidence type="ECO:0000256" key="8">
    <source>
        <dbReference type="ARBA" id="ARBA00023049"/>
    </source>
</evidence>
<keyword evidence="8" id="KW-0482">Metalloprotease</keyword>
<keyword evidence="5 12" id="KW-0732">Signal</keyword>
<dbReference type="Proteomes" id="UP000044602">
    <property type="component" value="Unassembled WGS sequence"/>
</dbReference>
<keyword evidence="9" id="KW-1015">Disulfide bond</keyword>
<dbReference type="Proteomes" id="UP000045706">
    <property type="component" value="Unassembled WGS sequence"/>
</dbReference>
<evidence type="ECO:0000256" key="9">
    <source>
        <dbReference type="ARBA" id="ARBA00023157"/>
    </source>
</evidence>
<evidence type="ECO:0000256" key="6">
    <source>
        <dbReference type="ARBA" id="ARBA00022801"/>
    </source>
</evidence>
<dbReference type="Pfam" id="PF05572">
    <property type="entry name" value="Peptidase_M43"/>
    <property type="match status" value="1"/>
</dbReference>
<reference evidence="16 17" key="1">
    <citation type="submission" date="2015-05" db="EMBL/GenBank/DDBJ databases">
        <authorList>
            <person name="Fogelqvist Johan"/>
        </authorList>
    </citation>
    <scope>NUCLEOTIDE SEQUENCE [LARGE SCALE GENOMIC DNA]</scope>
    <source>
        <strain evidence="14">VL1</strain>
        <strain evidence="15">VL2</strain>
    </source>
</reference>
<dbReference type="EMBL" id="CVQH01020529">
    <property type="protein sequence ID" value="CRK27812.1"/>
    <property type="molecule type" value="Genomic_DNA"/>
</dbReference>
<sequence>MRLPITSAVYLAVLLGSRVVVAQSEDPGAAVSTITDTTTSPAEPSTTPDSGTTPSVTDGDTPEPQVTPTETEITDPTVPVVSEATVTESTVFEPAVSSILSGSLDGVSASTTDDASSTSESSGSISPRASASASPDEGMEITAVELTEGEESTLETPPDVTTPEEHEAELVENLPEVPMTEEDARDVAVLETVMFDYFVENAPAPGDVGKLEIPEAISQCEVALTKRSVWASGAEAPRDLTSRSLRGGWDQCRYVSSLQFDVYVNYIKESYDAVRPNTLADRIDGSITFLNSVYEPLGITFNLKDKQFWRPPQTGDNSDWSEINKLEDRLLRWQRSTRAGNKMSLNIWLVNTLKSADGKRSLNGYATHPVSLKDPNKAFRDGVVMKEGRMQNRYAPTLVHEVGHWLGLQHTFGTKVAKAADDCQADDGLLDSTQTRGAPDSIYECSQIPCDGNTPQDISNYMSYSACRGRIPAEGLTTDQKSAIFARTMKFRRSNSAGECVAEDPDPNALRKRSSMQDLLNGNCPNITAEAERIINEKVSVASGRMATSHWAWAFVTVASFMALAM</sequence>
<dbReference type="InterPro" id="IPR008754">
    <property type="entry name" value="Peptidase_M43"/>
</dbReference>
<proteinExistence type="inferred from homology"/>